<evidence type="ECO:0000256" key="9">
    <source>
        <dbReference type="ARBA" id="ARBA00022842"/>
    </source>
</evidence>
<accession>D2PM25</accession>
<dbReference type="InterPro" id="IPR036890">
    <property type="entry name" value="HATPase_C_sf"/>
</dbReference>
<dbReference type="SUPFAM" id="SSF81606">
    <property type="entry name" value="PP2C-like"/>
    <property type="match status" value="1"/>
</dbReference>
<keyword evidence="10" id="KW-0904">Protein phosphatase</keyword>
<feature type="coiled-coil region" evidence="16">
    <location>
        <begin position="247"/>
        <end position="292"/>
    </location>
</feature>
<keyword evidence="8" id="KW-0067">ATP-binding</keyword>
<dbReference type="KEGG" id="kfl:Kfla_5380"/>
<dbReference type="InterPro" id="IPR029016">
    <property type="entry name" value="GAF-like_dom_sf"/>
</dbReference>
<dbReference type="SMART" id="SM00331">
    <property type="entry name" value="PP2C_SIG"/>
    <property type="match status" value="1"/>
</dbReference>
<dbReference type="InterPro" id="IPR003594">
    <property type="entry name" value="HATPase_dom"/>
</dbReference>
<keyword evidence="7" id="KW-0378">Hydrolase</keyword>
<dbReference type="EC" id="3.1.3.16" evidence="1"/>
<dbReference type="AlphaFoldDB" id="D2PM25"/>
<dbReference type="SUPFAM" id="SSF55874">
    <property type="entry name" value="ATPase domain of HSP90 chaperone/DNA topoisomerase II/histidine kinase"/>
    <property type="match status" value="1"/>
</dbReference>
<evidence type="ECO:0000256" key="6">
    <source>
        <dbReference type="ARBA" id="ARBA00022777"/>
    </source>
</evidence>
<dbReference type="GO" id="GO:0016301">
    <property type="term" value="F:kinase activity"/>
    <property type="evidence" value="ECO:0007669"/>
    <property type="project" value="UniProtKB-KW"/>
</dbReference>
<proteinExistence type="predicted"/>
<reference evidence="20" key="1">
    <citation type="submission" date="2009-09" db="EMBL/GenBank/DDBJ databases">
        <title>The complete genome of Kribbella flavida DSM 17836.</title>
        <authorList>
            <consortium name="US DOE Joint Genome Institute (JGI-PGF)"/>
            <person name="Lucas S."/>
            <person name="Copeland A."/>
            <person name="Lapidus A."/>
            <person name="Glavina del Rio T."/>
            <person name="Dalin E."/>
            <person name="Tice H."/>
            <person name="Bruce D."/>
            <person name="Goodwin L."/>
            <person name="Pitluck S."/>
            <person name="Kyrpides N."/>
            <person name="Mavromatis K."/>
            <person name="Ivanova N."/>
            <person name="Saunders E."/>
            <person name="Brettin T."/>
            <person name="Detter J.C."/>
            <person name="Han C."/>
            <person name="Larimer F."/>
            <person name="Land M."/>
            <person name="Hauser L."/>
            <person name="Markowitz V."/>
            <person name="Cheng J.-F."/>
            <person name="Hugenholtz P."/>
            <person name="Woyke T."/>
            <person name="Wu D."/>
            <person name="Pukall R."/>
            <person name="Klenk H.-P."/>
            <person name="Eisen J.A."/>
        </authorList>
    </citation>
    <scope>NUCLEOTIDE SEQUENCE [LARGE SCALE GENOMIC DNA]</scope>
    <source>
        <strain evidence="20">DSM 17836 / JCM 10339 / NBRC 14399</strain>
    </source>
</reference>
<evidence type="ECO:0000256" key="5">
    <source>
        <dbReference type="ARBA" id="ARBA00022741"/>
    </source>
</evidence>
<dbReference type="Gene3D" id="3.60.40.10">
    <property type="entry name" value="PPM-type phosphatase domain"/>
    <property type="match status" value="1"/>
</dbReference>
<dbReference type="Gene3D" id="3.30.450.40">
    <property type="match status" value="1"/>
</dbReference>
<keyword evidence="5" id="KW-0547">Nucleotide-binding</keyword>
<dbReference type="Gene3D" id="3.30.565.10">
    <property type="entry name" value="Histidine kinase-like ATPase, C-terminal domain"/>
    <property type="match status" value="1"/>
</dbReference>
<dbReference type="eggNOG" id="COG2208">
    <property type="taxonomic scope" value="Bacteria"/>
</dbReference>
<keyword evidence="11" id="KW-0464">Manganese</keyword>
<sequence length="822" mass="88712">MIAELSVAEQPRGGYDFAAFGLSDMVRMAAELRTLAEAADGFVPAAEGVVRHLRDGFLDENGEPVLEVVRLLSTRRFADLDDEQQRIARSRTEGVADPDLRCLTLDASAGRRPVWNDRTASRVHRVVPLISTETVTTAPLISALVSALGLRAEDVVAGSVRAEHERFGVFHVQQAVGSERLPDQDFVRDHDIASVLGFGGVLPGGNVFCVVMFSRATIPVEAADLFQPVAVSVRAGLLTHAHNGSGRLGLEAQRDALREHLRVLEESSRTQAAELEDAVRRLQAEAALVDTLQVVGRRLTAQLDLDTLVQDATDAATKATGAEFGAFFYNLVNQYGESYTLYTLAGVPREAFAQFPMPRNTAVFSATFDGHGTVRSDDITMDPRYGRNAPYYGMPAGHLPVHSYLAVSVISPSSQEVLGGFFFGHSEIGRFTARHEQLAEGIAGYAAIALDNARLFARQRRMATELASSMLPTVPRIAHLEIASRYLPAATGSEVGGDWFDVIELPAGRTAFVIGDVVGRGVTAASVMGQIRMAVRSYALLDLPPADLLQHVSHLAETTAGATFVTCLYAVHDPVDQSLTIANAGHLPAVLMAPGEPARLIGDGLGMPLGVGDTFLQQQTAFPPGARLTLSTDGLVESRRRTVVDGLKALVAGLEELSGELDLQAACDQLIDRLTDHEHDDDVALLHVHHLEGYRRTASLPLTADPAIGAQARAFVRDRLTEWGLADVIDRALTVTVELVSNAVRHTGEPGTLRLHHDGTRLTVDVADHGATTPRLFEPSVEEEQHRGLYLVNAFAARWGTRSTPDGKVVWAEIVTQPAKHR</sequence>
<feature type="domain" description="PPM-type phosphatase" evidence="18">
    <location>
        <begin position="477"/>
        <end position="690"/>
    </location>
</feature>
<dbReference type="SMART" id="SM00065">
    <property type="entry name" value="GAF"/>
    <property type="match status" value="1"/>
</dbReference>
<dbReference type="Pfam" id="PF07228">
    <property type="entry name" value="SpoIIE"/>
    <property type="match status" value="1"/>
</dbReference>
<protein>
    <recommendedName>
        <fullName evidence="1">protein-serine/threonine phosphatase</fullName>
        <ecNumber evidence="1">3.1.3.16</ecNumber>
    </recommendedName>
    <alternativeName>
        <fullName evidence="15">Protein-serine/threonine phosphatase</fullName>
    </alternativeName>
    <alternativeName>
        <fullName evidence="14">Serine/threonine-protein kinase</fullName>
    </alternativeName>
</protein>
<name>D2PM25_KRIFD</name>
<evidence type="ECO:0000256" key="15">
    <source>
        <dbReference type="ARBA" id="ARBA00081350"/>
    </source>
</evidence>
<dbReference type="SUPFAM" id="SSF55781">
    <property type="entry name" value="GAF domain-like"/>
    <property type="match status" value="1"/>
</dbReference>
<evidence type="ECO:0000256" key="13">
    <source>
        <dbReference type="ARBA" id="ARBA00056274"/>
    </source>
</evidence>
<keyword evidence="9" id="KW-0460">Magnesium</keyword>
<evidence type="ECO:0000313" key="19">
    <source>
        <dbReference type="EMBL" id="ADB34393.1"/>
    </source>
</evidence>
<dbReference type="InterPro" id="IPR036457">
    <property type="entry name" value="PPM-type-like_dom_sf"/>
</dbReference>
<dbReference type="CDD" id="cd16936">
    <property type="entry name" value="HATPase_RsbW-like"/>
    <property type="match status" value="1"/>
</dbReference>
<dbReference type="GO" id="GO:0005524">
    <property type="term" value="F:ATP binding"/>
    <property type="evidence" value="ECO:0007669"/>
    <property type="project" value="UniProtKB-KW"/>
</dbReference>
<evidence type="ECO:0000313" key="20">
    <source>
        <dbReference type="Proteomes" id="UP000007967"/>
    </source>
</evidence>
<dbReference type="FunFam" id="3.60.40.10:FF:000005">
    <property type="entry name" value="Serine/threonine protein phosphatase"/>
    <property type="match status" value="1"/>
</dbReference>
<keyword evidence="3" id="KW-0808">Transferase</keyword>
<evidence type="ECO:0000256" key="3">
    <source>
        <dbReference type="ARBA" id="ARBA00022679"/>
    </source>
</evidence>
<evidence type="ECO:0000256" key="4">
    <source>
        <dbReference type="ARBA" id="ARBA00022723"/>
    </source>
</evidence>
<dbReference type="GO" id="GO:0046872">
    <property type="term" value="F:metal ion binding"/>
    <property type="evidence" value="ECO:0007669"/>
    <property type="project" value="UniProtKB-KW"/>
</dbReference>
<dbReference type="STRING" id="479435.Kfla_5380"/>
<dbReference type="Pfam" id="PF13581">
    <property type="entry name" value="HATPase_c_2"/>
    <property type="match status" value="1"/>
</dbReference>
<keyword evidence="20" id="KW-1185">Reference proteome</keyword>
<dbReference type="HOGENOM" id="CLU_309445_0_0_11"/>
<dbReference type="InterPro" id="IPR052016">
    <property type="entry name" value="Bact_Sigma-Reg"/>
</dbReference>
<dbReference type="Pfam" id="PF13185">
    <property type="entry name" value="GAF_2"/>
    <property type="match status" value="1"/>
</dbReference>
<reference evidence="19 20" key="2">
    <citation type="journal article" date="2010" name="Stand. Genomic Sci.">
        <title>Complete genome sequence of Kribbella flavida type strain (IFO 14399).</title>
        <authorList>
            <person name="Pukall R."/>
            <person name="Lapidus A."/>
            <person name="Glavina Del Rio T."/>
            <person name="Copeland A."/>
            <person name="Tice H."/>
            <person name="Cheng J.-F."/>
            <person name="Lucas S."/>
            <person name="Chen F."/>
            <person name="Nolan M."/>
            <person name="LaButti K."/>
            <person name="Pati A."/>
            <person name="Ivanova N."/>
            <person name="Mavrommatis K."/>
            <person name="Mikhailova N."/>
            <person name="Pitluck S."/>
            <person name="Bruce D."/>
            <person name="Goodwin L."/>
            <person name="Land M."/>
            <person name="Hauser L."/>
            <person name="Chang Y.-J."/>
            <person name="Jeffries C.D."/>
            <person name="Chen A."/>
            <person name="Palaniappan K."/>
            <person name="Chain P."/>
            <person name="Rohde M."/>
            <person name="Goeker M."/>
            <person name="Bristow J."/>
            <person name="Eisen J.A."/>
            <person name="Markowitz V."/>
            <person name="Hugenholtz P."/>
            <person name="Kyrpides N.C."/>
            <person name="Klenk H.-P."/>
            <person name="Brettin T."/>
        </authorList>
    </citation>
    <scope>NUCLEOTIDE SEQUENCE [LARGE SCALE GENOMIC DNA]</scope>
    <source>
        <strain evidence="20">DSM 17836 / JCM 10339 / NBRC 14399</strain>
    </source>
</reference>
<dbReference type="PANTHER" id="PTHR43156">
    <property type="entry name" value="STAGE II SPORULATION PROTEIN E-RELATED"/>
    <property type="match status" value="1"/>
</dbReference>
<dbReference type="EMBL" id="CP001736">
    <property type="protein sequence ID" value="ADB34393.1"/>
    <property type="molecule type" value="Genomic_DNA"/>
</dbReference>
<evidence type="ECO:0000256" key="7">
    <source>
        <dbReference type="ARBA" id="ARBA00022801"/>
    </source>
</evidence>
<organism evidence="19 20">
    <name type="scientific">Kribbella flavida (strain DSM 17836 / JCM 10339 / NBRC 14399)</name>
    <dbReference type="NCBI Taxonomy" id="479435"/>
    <lineage>
        <taxon>Bacteria</taxon>
        <taxon>Bacillati</taxon>
        <taxon>Actinomycetota</taxon>
        <taxon>Actinomycetes</taxon>
        <taxon>Propionibacteriales</taxon>
        <taxon>Kribbellaceae</taxon>
        <taxon>Kribbella</taxon>
    </lineage>
</organism>
<dbReference type="RefSeq" id="WP_012922947.1">
    <property type="nucleotide sequence ID" value="NC_013729.1"/>
</dbReference>
<evidence type="ECO:0000256" key="12">
    <source>
        <dbReference type="ARBA" id="ARBA00047761"/>
    </source>
</evidence>
<dbReference type="PANTHER" id="PTHR43156:SF2">
    <property type="entry name" value="STAGE II SPORULATION PROTEIN E"/>
    <property type="match status" value="1"/>
</dbReference>
<dbReference type="Proteomes" id="UP000007967">
    <property type="component" value="Chromosome"/>
</dbReference>
<feature type="domain" description="GAF" evidence="17">
    <location>
        <begin position="304"/>
        <end position="460"/>
    </location>
</feature>
<comment type="function">
    <text evidence="13">Primarily acts as an independent SigF regulator that is sensitive to the osmosensory signal, mediating the cross talk of PknD with the SigF regulon. Possesses both phosphatase and kinase activities. The kinase domain functions as a classic anti-sigma factor-like kinase to phosphorylate the anti-anti-sigma factor domain at the canonical regulatory site, and the phosphatase domain antagonizes this activity.</text>
</comment>
<comment type="catalytic activity">
    <reaction evidence="12">
        <text>O-phospho-L-seryl-[protein] + H2O = L-seryl-[protein] + phosphate</text>
        <dbReference type="Rhea" id="RHEA:20629"/>
        <dbReference type="Rhea" id="RHEA-COMP:9863"/>
        <dbReference type="Rhea" id="RHEA-COMP:11604"/>
        <dbReference type="ChEBI" id="CHEBI:15377"/>
        <dbReference type="ChEBI" id="CHEBI:29999"/>
        <dbReference type="ChEBI" id="CHEBI:43474"/>
        <dbReference type="ChEBI" id="CHEBI:83421"/>
        <dbReference type="EC" id="3.1.3.16"/>
    </reaction>
</comment>
<evidence type="ECO:0000256" key="16">
    <source>
        <dbReference type="SAM" id="Coils"/>
    </source>
</evidence>
<keyword evidence="2" id="KW-0597">Phosphoprotein</keyword>
<keyword evidence="4" id="KW-0479">Metal-binding</keyword>
<evidence type="ECO:0000256" key="10">
    <source>
        <dbReference type="ARBA" id="ARBA00022912"/>
    </source>
</evidence>
<evidence type="ECO:0000256" key="8">
    <source>
        <dbReference type="ARBA" id="ARBA00022840"/>
    </source>
</evidence>
<evidence type="ECO:0000256" key="11">
    <source>
        <dbReference type="ARBA" id="ARBA00023211"/>
    </source>
</evidence>
<dbReference type="InterPro" id="IPR003018">
    <property type="entry name" value="GAF"/>
</dbReference>
<keyword evidence="6" id="KW-0418">Kinase</keyword>
<evidence type="ECO:0000259" key="17">
    <source>
        <dbReference type="SMART" id="SM00065"/>
    </source>
</evidence>
<dbReference type="InterPro" id="IPR001932">
    <property type="entry name" value="PPM-type_phosphatase-like_dom"/>
</dbReference>
<evidence type="ECO:0000256" key="14">
    <source>
        <dbReference type="ARBA" id="ARBA00075117"/>
    </source>
</evidence>
<dbReference type="GO" id="GO:0004722">
    <property type="term" value="F:protein serine/threonine phosphatase activity"/>
    <property type="evidence" value="ECO:0007669"/>
    <property type="project" value="UniProtKB-EC"/>
</dbReference>
<dbReference type="eggNOG" id="COG2203">
    <property type="taxonomic scope" value="Bacteria"/>
</dbReference>
<keyword evidence="16" id="KW-0175">Coiled coil</keyword>
<gene>
    <name evidence="19" type="ordered locus">Kfla_5380</name>
</gene>
<dbReference type="eggNOG" id="COG2172">
    <property type="taxonomic scope" value="Bacteria"/>
</dbReference>
<evidence type="ECO:0000256" key="2">
    <source>
        <dbReference type="ARBA" id="ARBA00022553"/>
    </source>
</evidence>
<evidence type="ECO:0000259" key="18">
    <source>
        <dbReference type="SMART" id="SM00331"/>
    </source>
</evidence>
<evidence type="ECO:0000256" key="1">
    <source>
        <dbReference type="ARBA" id="ARBA00013081"/>
    </source>
</evidence>